<dbReference type="InterPro" id="IPR004658">
    <property type="entry name" value="OMP_Slp"/>
</dbReference>
<evidence type="ECO:0008006" key="3">
    <source>
        <dbReference type="Google" id="ProtNLM"/>
    </source>
</evidence>
<dbReference type="AlphaFoldDB" id="A0A2S7XSE2"/>
<organism evidence="1 2">
    <name type="scientific">Chromatium okenii</name>
    <dbReference type="NCBI Taxonomy" id="61644"/>
    <lineage>
        <taxon>Bacteria</taxon>
        <taxon>Pseudomonadati</taxon>
        <taxon>Pseudomonadota</taxon>
        <taxon>Gammaproteobacteria</taxon>
        <taxon>Chromatiales</taxon>
        <taxon>Chromatiaceae</taxon>
        <taxon>Chromatium</taxon>
    </lineage>
</organism>
<protein>
    <recommendedName>
        <fullName evidence="3">Starvation-inducible protein</fullName>
    </recommendedName>
</protein>
<dbReference type="Pfam" id="PF03843">
    <property type="entry name" value="Slp"/>
    <property type="match status" value="1"/>
</dbReference>
<keyword evidence="2" id="KW-1185">Reference proteome</keyword>
<reference evidence="1 2" key="1">
    <citation type="submission" date="2018-01" db="EMBL/GenBank/DDBJ databases">
        <title>The complete genome sequence of Chromatium okenii LaCa, a purple sulfur bacterium with a turbulent life.</title>
        <authorList>
            <person name="Luedin S.M."/>
            <person name="Liechti N."/>
            <person name="Storelli N."/>
            <person name="Danza F."/>
            <person name="Wittwer M."/>
            <person name="Pothier J.F."/>
            <person name="Tonolla M.A."/>
        </authorList>
    </citation>
    <scope>NUCLEOTIDE SEQUENCE [LARGE SCALE GENOMIC DNA]</scope>
    <source>
        <strain evidence="1 2">LaCa</strain>
    </source>
</reference>
<name>A0A2S7XSE2_9GAMM</name>
<sequence>MGRNGHLSSSTLIVDFAPVSRLLPLLLAGSVASGCATHRVCFKPVGDLKLTPSIVAASGYGEDEVVSWGGVVTQLPNDATELEVLAYPLDACGQPNLDDQPLGRFRVRHQHFTSMDIPTGRQLTATGRLREVREYGQTPLLDEAAVRLWPEPPPVADMGYPVFIWPFISIGISGGGGRIGGGIGIHF</sequence>
<dbReference type="Proteomes" id="UP000239936">
    <property type="component" value="Unassembled WGS sequence"/>
</dbReference>
<dbReference type="OrthoDB" id="5295757at2"/>
<gene>
    <name evidence="1" type="ORF">CXB77_07610</name>
</gene>
<dbReference type="EMBL" id="PPGH01000034">
    <property type="protein sequence ID" value="PQJ96650.1"/>
    <property type="molecule type" value="Genomic_DNA"/>
</dbReference>
<dbReference type="PROSITE" id="PS51257">
    <property type="entry name" value="PROKAR_LIPOPROTEIN"/>
    <property type="match status" value="1"/>
</dbReference>
<evidence type="ECO:0000313" key="2">
    <source>
        <dbReference type="Proteomes" id="UP000239936"/>
    </source>
</evidence>
<accession>A0A2S7XSE2</accession>
<dbReference type="GO" id="GO:0019867">
    <property type="term" value="C:outer membrane"/>
    <property type="evidence" value="ECO:0007669"/>
    <property type="project" value="InterPro"/>
</dbReference>
<proteinExistence type="predicted"/>
<evidence type="ECO:0000313" key="1">
    <source>
        <dbReference type="EMBL" id="PQJ96650.1"/>
    </source>
</evidence>
<comment type="caution">
    <text evidence="1">The sequence shown here is derived from an EMBL/GenBank/DDBJ whole genome shotgun (WGS) entry which is preliminary data.</text>
</comment>